<reference evidence="1 2" key="1">
    <citation type="submission" date="2018-09" db="EMBL/GenBank/DDBJ databases">
        <title>Paenibacillus SK2017-BO5.</title>
        <authorList>
            <person name="Piskunova J.V."/>
            <person name="Dubiley S.A."/>
            <person name="Severinov K.V."/>
        </authorList>
    </citation>
    <scope>NUCLEOTIDE SEQUENCE [LARGE SCALE GENOMIC DNA]</scope>
    <source>
        <strain evidence="1 2">BO5</strain>
    </source>
</reference>
<comment type="caution">
    <text evidence="1">The sequence shown here is derived from an EMBL/GenBank/DDBJ whole genome shotgun (WGS) entry which is preliminary data.</text>
</comment>
<name>A0A3A3GX68_PANTH</name>
<dbReference type="Gene3D" id="3.40.30.10">
    <property type="entry name" value="Glutaredoxin"/>
    <property type="match status" value="1"/>
</dbReference>
<accession>A0A3A3GX68</accession>
<organism evidence="1 2">
    <name type="scientific">Paenibacillus thiaminolyticus</name>
    <name type="common">Bacillus thiaminolyticus</name>
    <dbReference type="NCBI Taxonomy" id="49283"/>
    <lineage>
        <taxon>Bacteria</taxon>
        <taxon>Bacillati</taxon>
        <taxon>Bacillota</taxon>
        <taxon>Bacilli</taxon>
        <taxon>Bacillales</taxon>
        <taxon>Paenibacillaceae</taxon>
        <taxon>Paenibacillus</taxon>
    </lineage>
</organism>
<evidence type="ECO:0000313" key="2">
    <source>
        <dbReference type="Proteomes" id="UP000266177"/>
    </source>
</evidence>
<dbReference type="Proteomes" id="UP000266177">
    <property type="component" value="Unassembled WGS sequence"/>
</dbReference>
<dbReference type="OrthoDB" id="2739278at2"/>
<dbReference type="AlphaFoldDB" id="A0A3A3GX68"/>
<evidence type="ECO:0000313" key="1">
    <source>
        <dbReference type="EMBL" id="RJG22639.1"/>
    </source>
</evidence>
<dbReference type="RefSeq" id="WP_119794733.1">
    <property type="nucleotide sequence ID" value="NZ_QYZD01000015.1"/>
</dbReference>
<dbReference type="InterPro" id="IPR036249">
    <property type="entry name" value="Thioredoxin-like_sf"/>
</dbReference>
<dbReference type="SUPFAM" id="SSF52833">
    <property type="entry name" value="Thioredoxin-like"/>
    <property type="match status" value="1"/>
</dbReference>
<sequence length="160" mass="18809">MDNTLTRAEIHKKFLKMPSHRKLDVGDYMTDIILNDGMGTVRMYELIKNDHMIAAFFSTDCDSCQPAMEALDRFYDQNSNLNIVGFVNTSEEILDMLKEYYSNKFRIFLLSKTRMNEELSIYQFPKGYTLNKLGQVLVVETCSDEYWYNKLKEPLKKLNI</sequence>
<proteinExistence type="predicted"/>
<protein>
    <submittedName>
        <fullName evidence="1">Uncharacterized protein</fullName>
    </submittedName>
</protein>
<dbReference type="EMBL" id="QYZD01000015">
    <property type="protein sequence ID" value="RJG22639.1"/>
    <property type="molecule type" value="Genomic_DNA"/>
</dbReference>
<gene>
    <name evidence="1" type="ORF">DQX05_17020</name>
</gene>